<evidence type="ECO:0000313" key="5">
    <source>
        <dbReference type="Proteomes" id="UP000070352"/>
    </source>
</evidence>
<accession>A0A135L3N9</accession>
<dbReference type="PANTHER" id="PTHR43644">
    <property type="entry name" value="NA(+)-TRANSLOCATING NADH-QUINONE REDUCTASE SUBUNIT"/>
    <property type="match status" value="1"/>
</dbReference>
<proteinExistence type="predicted"/>
<dbReference type="InterPro" id="IPR001041">
    <property type="entry name" value="2Fe-2S_ferredoxin-type"/>
</dbReference>
<name>A0A135L3N9_9BACI</name>
<keyword evidence="2" id="KW-0274">FAD</keyword>
<comment type="caution">
    <text evidence="4">The sequence shown here is derived from an EMBL/GenBank/DDBJ whole genome shotgun (WGS) entry which is preliminary data.</text>
</comment>
<evidence type="ECO:0000256" key="2">
    <source>
        <dbReference type="ARBA" id="ARBA00022827"/>
    </source>
</evidence>
<feature type="domain" description="2Fe-2S ferredoxin-type" evidence="3">
    <location>
        <begin position="3"/>
        <end position="96"/>
    </location>
</feature>
<protein>
    <recommendedName>
        <fullName evidence="3">2Fe-2S ferredoxin-type domain-containing protein</fullName>
    </recommendedName>
</protein>
<gene>
    <name evidence="4" type="ORF">U473_06155</name>
</gene>
<dbReference type="AlphaFoldDB" id="A0A135L3N9"/>
<dbReference type="SUPFAM" id="SSF54292">
    <property type="entry name" value="2Fe-2S ferredoxin-like"/>
    <property type="match status" value="1"/>
</dbReference>
<dbReference type="RefSeq" id="WP_068724399.1">
    <property type="nucleotide sequence ID" value="NZ_LSKU01000001.1"/>
</dbReference>
<organism evidence="4 5">
    <name type="scientific">Tepidibacillus decaturensis</name>
    <dbReference type="NCBI Taxonomy" id="1413211"/>
    <lineage>
        <taxon>Bacteria</taxon>
        <taxon>Bacillati</taxon>
        <taxon>Bacillota</taxon>
        <taxon>Bacilli</taxon>
        <taxon>Bacillales</taxon>
        <taxon>Bacillaceae</taxon>
        <taxon>Tepidibacillus</taxon>
    </lineage>
</organism>
<dbReference type="InterPro" id="IPR012675">
    <property type="entry name" value="Beta-grasp_dom_sf"/>
</dbReference>
<evidence type="ECO:0000256" key="1">
    <source>
        <dbReference type="ARBA" id="ARBA00022630"/>
    </source>
</evidence>
<dbReference type="Proteomes" id="UP000070352">
    <property type="component" value="Unassembled WGS sequence"/>
</dbReference>
<evidence type="ECO:0000313" key="4">
    <source>
        <dbReference type="EMBL" id="KXG43644.1"/>
    </source>
</evidence>
<keyword evidence="5" id="KW-1185">Reference proteome</keyword>
<sequence>MSETILFLPDQKKFEVKPGTTILQAALKSGIHLGHKCGGRGACLTCKVKIDDNSAVSQPTKSELQKLGKNLIKAGTRLGCQTKVLKRLKVEVPEEPLKAAIRKQLAKQKNESIWDD</sequence>
<dbReference type="Gene3D" id="3.10.20.30">
    <property type="match status" value="1"/>
</dbReference>
<dbReference type="Pfam" id="PF00111">
    <property type="entry name" value="Fer2"/>
    <property type="match status" value="1"/>
</dbReference>
<dbReference type="PANTHER" id="PTHR43644:SF1">
    <property type="entry name" value="NAD(P)H-FLAVIN REDUCTASE"/>
    <property type="match status" value="1"/>
</dbReference>
<dbReference type="OrthoDB" id="9810588at2"/>
<dbReference type="STRING" id="1413211.U473_06155"/>
<reference evidence="4 5" key="1">
    <citation type="submission" date="2016-02" db="EMBL/GenBank/DDBJ databases">
        <title>Draft Genome for Tepidibacillus decaturensis nov. sp. Strain Z9, an Anaerobic, Moderately Thermophilic and Heterotrophic Bacterium from Deep Subsurface of the Illinois Basin, USA.</title>
        <authorList>
            <person name="Dong Y."/>
            <person name="Chang J.Y."/>
            <person name="Sanford R."/>
            <person name="Fouke B.W."/>
        </authorList>
    </citation>
    <scope>NUCLEOTIDE SEQUENCE [LARGE SCALE GENOMIC DNA]</scope>
    <source>
        <strain evidence="4 5">Z9</strain>
    </source>
</reference>
<keyword evidence="1" id="KW-0285">Flavoprotein</keyword>
<dbReference type="GO" id="GO:0051536">
    <property type="term" value="F:iron-sulfur cluster binding"/>
    <property type="evidence" value="ECO:0007669"/>
    <property type="project" value="InterPro"/>
</dbReference>
<dbReference type="InterPro" id="IPR036010">
    <property type="entry name" value="2Fe-2S_ferredoxin-like_sf"/>
</dbReference>
<dbReference type="EMBL" id="LSKU01000001">
    <property type="protein sequence ID" value="KXG43644.1"/>
    <property type="molecule type" value="Genomic_DNA"/>
</dbReference>
<evidence type="ECO:0000259" key="3">
    <source>
        <dbReference type="PROSITE" id="PS51085"/>
    </source>
</evidence>
<dbReference type="CDD" id="cd00207">
    <property type="entry name" value="fer2"/>
    <property type="match status" value="1"/>
</dbReference>
<dbReference type="PROSITE" id="PS51085">
    <property type="entry name" value="2FE2S_FER_2"/>
    <property type="match status" value="1"/>
</dbReference>